<reference evidence="2" key="1">
    <citation type="journal article" date="2022" name="Int. J. Mol. Sci.">
        <title>Draft Genome of Tanacetum Coccineum: Genomic Comparison of Closely Related Tanacetum-Family Plants.</title>
        <authorList>
            <person name="Yamashiro T."/>
            <person name="Shiraishi A."/>
            <person name="Nakayama K."/>
            <person name="Satake H."/>
        </authorList>
    </citation>
    <scope>NUCLEOTIDE SEQUENCE</scope>
</reference>
<dbReference type="Gene3D" id="3.30.70.270">
    <property type="match status" value="2"/>
</dbReference>
<evidence type="ECO:0000313" key="3">
    <source>
        <dbReference type="Proteomes" id="UP001151760"/>
    </source>
</evidence>
<proteinExistence type="predicted"/>
<dbReference type="PANTHER" id="PTHR37984">
    <property type="entry name" value="PROTEIN CBG26694"/>
    <property type="match status" value="1"/>
</dbReference>
<dbReference type="SUPFAM" id="SSF56672">
    <property type="entry name" value="DNA/RNA polymerases"/>
    <property type="match status" value="1"/>
</dbReference>
<organism evidence="2 3">
    <name type="scientific">Tanacetum coccineum</name>
    <dbReference type="NCBI Taxonomy" id="301880"/>
    <lineage>
        <taxon>Eukaryota</taxon>
        <taxon>Viridiplantae</taxon>
        <taxon>Streptophyta</taxon>
        <taxon>Embryophyta</taxon>
        <taxon>Tracheophyta</taxon>
        <taxon>Spermatophyta</taxon>
        <taxon>Magnoliopsida</taxon>
        <taxon>eudicotyledons</taxon>
        <taxon>Gunneridae</taxon>
        <taxon>Pentapetalae</taxon>
        <taxon>asterids</taxon>
        <taxon>campanulids</taxon>
        <taxon>Asterales</taxon>
        <taxon>Asteraceae</taxon>
        <taxon>Asteroideae</taxon>
        <taxon>Anthemideae</taxon>
        <taxon>Anthemidinae</taxon>
        <taxon>Tanacetum</taxon>
    </lineage>
</organism>
<accession>A0ABQ5CXE6</accession>
<dbReference type="InterPro" id="IPR012337">
    <property type="entry name" value="RNaseH-like_sf"/>
</dbReference>
<evidence type="ECO:0000259" key="1">
    <source>
        <dbReference type="PROSITE" id="PS50994"/>
    </source>
</evidence>
<dbReference type="Proteomes" id="UP001151760">
    <property type="component" value="Unassembled WGS sequence"/>
</dbReference>
<dbReference type="InterPro" id="IPR043502">
    <property type="entry name" value="DNA/RNA_pol_sf"/>
</dbReference>
<dbReference type="EMBL" id="BQNB010014706">
    <property type="protein sequence ID" value="GJT31444.1"/>
    <property type="molecule type" value="Genomic_DNA"/>
</dbReference>
<dbReference type="CDD" id="cd00303">
    <property type="entry name" value="retropepsin_like"/>
    <property type="match status" value="1"/>
</dbReference>
<dbReference type="InterPro" id="IPR036397">
    <property type="entry name" value="RNaseH_sf"/>
</dbReference>
<dbReference type="PANTHER" id="PTHR37984:SF5">
    <property type="entry name" value="PROTEIN NYNRIN-LIKE"/>
    <property type="match status" value="1"/>
</dbReference>
<reference evidence="2" key="2">
    <citation type="submission" date="2022-01" db="EMBL/GenBank/DDBJ databases">
        <authorList>
            <person name="Yamashiro T."/>
            <person name="Shiraishi A."/>
            <person name="Satake H."/>
            <person name="Nakayama K."/>
        </authorList>
    </citation>
    <scope>NUCLEOTIDE SEQUENCE</scope>
</reference>
<dbReference type="Gene3D" id="3.10.10.10">
    <property type="entry name" value="HIV Type 1 Reverse Transcriptase, subunit A, domain 1"/>
    <property type="match status" value="1"/>
</dbReference>
<sequence>MFKPKSLSHTASSCKLQEATIATHKARQSPILSKPNTRQILSVLIGSICLKRSLMTKGPRDCVSTDEKFVPGDMCSGQDFALELVIDLEPQMEIYRTIRVIGHFGRQRIHIPIDSGSTHNFLDVYMAKSLGFKITEIDPLQVSVADRNKITSRSMCKNFSLMLNGERFSTVVMLLPLRGCEMELLDSKVIRPSNSSFSSPIVMVKKKDGTWRMCIDYTQLNKLTIKDKFPIPLIEELIDELNGSKGFSKMDLRKFTLVFFDVILVYSANVTEHLLHLRSILTVMRENQLYAKQSKCVFGTLKVEYLGHVISENGVATNPAKILAMREWPNSTTLKQLRGFISTQATMAFEALKDAMTKALVLKLPNFEVPFVVETDRDRNWCCSTTRRTSCGLSQGYLLDRHFQIKTNHFNLKYFLDQRITTPFQSKWLPKLLGFDYEIVYKRGKENDALSRIAHGGELAIEEKRQAYGIVATTQRLGKWFYWKGLIKTVKKLRVWEDISMDFIDGLPPSGGKTVIMMVVDRLSKYAHFISMAHPYIANQVAQAFMDNVYKLHGLPNTIVSDRDKVFTSLFWKSLFQMLKGKDLRKGLSGYPWLSFECRVEEVDRTLVAKEQASIYFSSSCWFNGKLLLRMMLLGKCMKTFKQGFLSLLLILEDKDVLKGLELLATQFNSNG</sequence>
<feature type="domain" description="Integrase catalytic" evidence="1">
    <location>
        <begin position="487"/>
        <end position="569"/>
    </location>
</feature>
<protein>
    <submittedName>
        <fullName evidence="2">Mitochondrial protein</fullName>
    </submittedName>
</protein>
<comment type="caution">
    <text evidence="2">The sequence shown here is derived from an EMBL/GenBank/DDBJ whole genome shotgun (WGS) entry which is preliminary data.</text>
</comment>
<dbReference type="PROSITE" id="PS50994">
    <property type="entry name" value="INTEGRASE"/>
    <property type="match status" value="1"/>
</dbReference>
<gene>
    <name evidence="2" type="ORF">Tco_0911719</name>
</gene>
<dbReference type="Gene3D" id="3.30.420.10">
    <property type="entry name" value="Ribonuclease H-like superfamily/Ribonuclease H"/>
    <property type="match status" value="1"/>
</dbReference>
<dbReference type="SUPFAM" id="SSF53098">
    <property type="entry name" value="Ribonuclease H-like"/>
    <property type="match status" value="1"/>
</dbReference>
<dbReference type="CDD" id="cd01647">
    <property type="entry name" value="RT_LTR"/>
    <property type="match status" value="1"/>
</dbReference>
<name>A0ABQ5CXE6_9ASTR</name>
<keyword evidence="3" id="KW-1185">Reference proteome</keyword>
<dbReference type="InterPro" id="IPR050951">
    <property type="entry name" value="Retrovirus_Pol_polyprotein"/>
</dbReference>
<evidence type="ECO:0000313" key="2">
    <source>
        <dbReference type="EMBL" id="GJT31444.1"/>
    </source>
</evidence>
<dbReference type="InterPro" id="IPR001584">
    <property type="entry name" value="Integrase_cat-core"/>
</dbReference>
<dbReference type="InterPro" id="IPR043128">
    <property type="entry name" value="Rev_trsase/Diguanyl_cyclase"/>
</dbReference>